<keyword evidence="7" id="KW-0732">Signal</keyword>
<dbReference type="PRINTS" id="PR00723">
    <property type="entry name" value="SUBTILISIN"/>
</dbReference>
<keyword evidence="2 5" id="KW-0645">Protease</keyword>
<dbReference type="InterPro" id="IPR015500">
    <property type="entry name" value="Peptidase_S8_subtilisin-rel"/>
</dbReference>
<name>A0A7Y0ACF9_9BACT</name>
<comment type="similarity">
    <text evidence="1 5 6">Belongs to the peptidase S8 family.</text>
</comment>
<evidence type="ECO:0000313" key="9">
    <source>
        <dbReference type="EMBL" id="NML64780.1"/>
    </source>
</evidence>
<dbReference type="InterPro" id="IPR034080">
    <property type="entry name" value="Protease_P7-like_dom"/>
</dbReference>
<evidence type="ECO:0000259" key="8">
    <source>
        <dbReference type="Pfam" id="PF00082"/>
    </source>
</evidence>
<sequence>MLAPPLAGWSRLTLAAALLSAAGCRVAQPTTTSAATTEATTAAAAAVAPAAAAVAPAATPAPTDVPAPAAAAKPAGPTVAEAAEAQWYLRDPQQDNVPGTGTTRTYAELLKGRTPSPVVVAVIDSGIDTAHVDLKPILWRNAREIPGNGIDDDQNGYVDDVHGWNFIGGKDGRNVGVETLEITRVVAKYGPRFAGKTRAQVPVAQRATYDMYLKAKKSYDAKRKELTEQLAQADQARTQISGLTGALKEKLGIEKLDTATLRKLSTTLPNPDLQGALASFYQGMRQMGVGDTDALLAELDNEVKDQREQLTYSLDTKFNPRATIVGDNPDDVNQRNYGNNDVTGPDALHGTHVAGIIAAVRDNNLGVQGIAASPVRVMSVRAVPNGDERDKDVANAIRYAVDNGAQIINMSFGKEFSPQRPAVEAAYKYAESKGVLLVHAAGNENHNLDLVSNFPASLYMNGSVPTTLLTVGASGPKDDENLPANFSNYSKKQVDVFAPGVGIYSTLPGNKYGNESGTSMASPVTAGIAAVLKSYFPSLTATDLKRIIRQSAQVHHTQVLVPGGDGKKADFSTLSATGGVVDLYEAVRLASQTAGAPKP</sequence>
<keyword evidence="10" id="KW-1185">Reference proteome</keyword>
<dbReference type="PANTHER" id="PTHR43399:SF4">
    <property type="entry name" value="CELL WALL-ASSOCIATED PROTEASE"/>
    <property type="match status" value="1"/>
</dbReference>
<reference evidence="9 10" key="1">
    <citation type="submission" date="2020-04" db="EMBL/GenBank/DDBJ databases">
        <title>Hymenobacter polaris sp. nov., isolated from Arctic soil.</title>
        <authorList>
            <person name="Dahal R.H."/>
        </authorList>
    </citation>
    <scope>NUCLEOTIDE SEQUENCE [LARGE SCALE GENOMIC DNA]</scope>
    <source>
        <strain evidence="9 10">RP-2-7</strain>
    </source>
</reference>
<evidence type="ECO:0000256" key="6">
    <source>
        <dbReference type="RuleBase" id="RU003355"/>
    </source>
</evidence>
<accession>A0A7Y0ACF9</accession>
<evidence type="ECO:0000256" key="1">
    <source>
        <dbReference type="ARBA" id="ARBA00011073"/>
    </source>
</evidence>
<dbReference type="GO" id="GO:0006508">
    <property type="term" value="P:proteolysis"/>
    <property type="evidence" value="ECO:0007669"/>
    <property type="project" value="UniProtKB-KW"/>
</dbReference>
<feature type="active site" description="Charge relay system" evidence="5">
    <location>
        <position position="124"/>
    </location>
</feature>
<dbReference type="PROSITE" id="PS51892">
    <property type="entry name" value="SUBTILASE"/>
    <property type="match status" value="1"/>
</dbReference>
<evidence type="ECO:0000256" key="3">
    <source>
        <dbReference type="ARBA" id="ARBA00022801"/>
    </source>
</evidence>
<feature type="chain" id="PRO_5031034961" evidence="7">
    <location>
        <begin position="28"/>
        <end position="599"/>
    </location>
</feature>
<dbReference type="RefSeq" id="WP_169530058.1">
    <property type="nucleotide sequence ID" value="NZ_JABBGH010000001.1"/>
</dbReference>
<dbReference type="GO" id="GO:0004252">
    <property type="term" value="F:serine-type endopeptidase activity"/>
    <property type="evidence" value="ECO:0007669"/>
    <property type="project" value="UniProtKB-UniRule"/>
</dbReference>
<dbReference type="SUPFAM" id="SSF52743">
    <property type="entry name" value="Subtilisin-like"/>
    <property type="match status" value="1"/>
</dbReference>
<dbReference type="PROSITE" id="PS00138">
    <property type="entry name" value="SUBTILASE_SER"/>
    <property type="match status" value="1"/>
</dbReference>
<dbReference type="InterPro" id="IPR023827">
    <property type="entry name" value="Peptidase_S8_Asp-AS"/>
</dbReference>
<feature type="domain" description="Peptidase S8/S53" evidence="8">
    <location>
        <begin position="118"/>
        <end position="552"/>
    </location>
</feature>
<feature type="active site" description="Charge relay system" evidence="5">
    <location>
        <position position="349"/>
    </location>
</feature>
<gene>
    <name evidence="9" type="ORF">HHL22_06140</name>
</gene>
<dbReference type="EMBL" id="JABBGH010000001">
    <property type="protein sequence ID" value="NML64780.1"/>
    <property type="molecule type" value="Genomic_DNA"/>
</dbReference>
<evidence type="ECO:0000256" key="2">
    <source>
        <dbReference type="ARBA" id="ARBA00022670"/>
    </source>
</evidence>
<keyword evidence="3 5" id="KW-0378">Hydrolase</keyword>
<evidence type="ECO:0000256" key="5">
    <source>
        <dbReference type="PROSITE-ProRule" id="PRU01240"/>
    </source>
</evidence>
<keyword evidence="4 5" id="KW-0720">Serine protease</keyword>
<proteinExistence type="inferred from homology"/>
<dbReference type="Proteomes" id="UP000559626">
    <property type="component" value="Unassembled WGS sequence"/>
</dbReference>
<feature type="signal peptide" evidence="7">
    <location>
        <begin position="1"/>
        <end position="27"/>
    </location>
</feature>
<dbReference type="InterPro" id="IPR051048">
    <property type="entry name" value="Peptidase_S8/S53_subtilisin"/>
</dbReference>
<dbReference type="PANTHER" id="PTHR43399">
    <property type="entry name" value="SUBTILISIN-RELATED"/>
    <property type="match status" value="1"/>
</dbReference>
<dbReference type="InterPro" id="IPR000209">
    <property type="entry name" value="Peptidase_S8/S53_dom"/>
</dbReference>
<dbReference type="InterPro" id="IPR023828">
    <property type="entry name" value="Peptidase_S8_Ser-AS"/>
</dbReference>
<dbReference type="PROSITE" id="PS00136">
    <property type="entry name" value="SUBTILASE_ASP"/>
    <property type="match status" value="1"/>
</dbReference>
<dbReference type="Gene3D" id="3.40.50.200">
    <property type="entry name" value="Peptidase S8/S53 domain"/>
    <property type="match status" value="2"/>
</dbReference>
<feature type="active site" description="Charge relay system" evidence="5">
    <location>
        <position position="519"/>
    </location>
</feature>
<evidence type="ECO:0000256" key="7">
    <source>
        <dbReference type="SAM" id="SignalP"/>
    </source>
</evidence>
<dbReference type="AlphaFoldDB" id="A0A7Y0ACF9"/>
<evidence type="ECO:0000256" key="4">
    <source>
        <dbReference type="ARBA" id="ARBA00022825"/>
    </source>
</evidence>
<dbReference type="InterPro" id="IPR036852">
    <property type="entry name" value="Peptidase_S8/S53_dom_sf"/>
</dbReference>
<dbReference type="PROSITE" id="PS00137">
    <property type="entry name" value="SUBTILASE_HIS"/>
    <property type="match status" value="1"/>
</dbReference>
<dbReference type="InterPro" id="IPR022398">
    <property type="entry name" value="Peptidase_S8_His-AS"/>
</dbReference>
<dbReference type="CDD" id="cd07483">
    <property type="entry name" value="Peptidases_S8_Subtilisin_Novo-like"/>
    <property type="match status" value="1"/>
</dbReference>
<dbReference type="Pfam" id="PF00082">
    <property type="entry name" value="Peptidase_S8"/>
    <property type="match status" value="1"/>
</dbReference>
<protein>
    <submittedName>
        <fullName evidence="9">S8 family serine peptidase</fullName>
    </submittedName>
</protein>
<comment type="caution">
    <text evidence="9">The sequence shown here is derived from an EMBL/GenBank/DDBJ whole genome shotgun (WGS) entry which is preliminary data.</text>
</comment>
<evidence type="ECO:0000313" key="10">
    <source>
        <dbReference type="Proteomes" id="UP000559626"/>
    </source>
</evidence>
<organism evidence="9 10">
    <name type="scientific">Hymenobacter polaris</name>
    <dbReference type="NCBI Taxonomy" id="2682546"/>
    <lineage>
        <taxon>Bacteria</taxon>
        <taxon>Pseudomonadati</taxon>
        <taxon>Bacteroidota</taxon>
        <taxon>Cytophagia</taxon>
        <taxon>Cytophagales</taxon>
        <taxon>Hymenobacteraceae</taxon>
        <taxon>Hymenobacter</taxon>
    </lineage>
</organism>